<dbReference type="PIRSF" id="PIRSF030820">
    <property type="entry name" value="UCP030820"/>
    <property type="match status" value="1"/>
</dbReference>
<gene>
    <name evidence="1" type="ORF">OUO13_09585</name>
</gene>
<dbReference type="InterPro" id="IPR008318">
    <property type="entry name" value="UCP030820"/>
</dbReference>
<sequence length="165" mass="19169">MAKLIKNRAFVENDKWHRVADDQPVNEYSIITLERWNTEHHDLQRFASAGKLGLWLSSEQTIEQFEGVFRNFGVIAIDFPKFTDGRGYSAARLLRERLEYSGEIRATGDVLIDQLFFMQRVGFDAFELRDDQDEAEALKAFTTFSNPYQGDVADQRPLFRRQARG</sequence>
<keyword evidence="2" id="KW-1185">Reference proteome</keyword>
<reference evidence="1" key="1">
    <citation type="submission" date="2022-11" db="EMBL/GenBank/DDBJ databases">
        <title>Parathalassolutuus dongxingensis gen. nov., sp. nov., a novel member of family Oceanospirillaceae isolated from a coastal shrimp pond in Guangxi, China.</title>
        <authorList>
            <person name="Chen H."/>
        </authorList>
    </citation>
    <scope>NUCLEOTIDE SEQUENCE</scope>
    <source>
        <strain evidence="1">G-43</strain>
    </source>
</reference>
<evidence type="ECO:0000313" key="1">
    <source>
        <dbReference type="EMBL" id="MCY0965438.1"/>
    </source>
</evidence>
<dbReference type="Proteomes" id="UP001150830">
    <property type="component" value="Unassembled WGS sequence"/>
</dbReference>
<proteinExistence type="predicted"/>
<dbReference type="EMBL" id="JAPNOA010000026">
    <property type="protein sequence ID" value="MCY0965438.1"/>
    <property type="molecule type" value="Genomic_DNA"/>
</dbReference>
<accession>A0A9X3ITR5</accession>
<dbReference type="Pfam" id="PF06073">
    <property type="entry name" value="DUF934"/>
    <property type="match status" value="1"/>
</dbReference>
<organism evidence="1 2">
    <name type="scientific">Parathalassolituus penaei</name>
    <dbReference type="NCBI Taxonomy" id="2997323"/>
    <lineage>
        <taxon>Bacteria</taxon>
        <taxon>Pseudomonadati</taxon>
        <taxon>Pseudomonadota</taxon>
        <taxon>Gammaproteobacteria</taxon>
        <taxon>Oceanospirillales</taxon>
        <taxon>Oceanospirillaceae</taxon>
        <taxon>Parathalassolituus</taxon>
    </lineage>
</organism>
<dbReference type="RefSeq" id="WP_283173649.1">
    <property type="nucleotide sequence ID" value="NZ_JAPNOA010000026.1"/>
</dbReference>
<name>A0A9X3ITR5_9GAMM</name>
<protein>
    <submittedName>
        <fullName evidence="1">DUF934 domain-containing protein</fullName>
    </submittedName>
</protein>
<dbReference type="AlphaFoldDB" id="A0A9X3ITR5"/>
<comment type="caution">
    <text evidence="1">The sequence shown here is derived from an EMBL/GenBank/DDBJ whole genome shotgun (WGS) entry which is preliminary data.</text>
</comment>
<evidence type="ECO:0000313" key="2">
    <source>
        <dbReference type="Proteomes" id="UP001150830"/>
    </source>
</evidence>